<reference evidence="1" key="1">
    <citation type="submission" date="2020-08" db="EMBL/GenBank/DDBJ databases">
        <title>Multicomponent nature underlies the extraordinary mechanical properties of spider dragline silk.</title>
        <authorList>
            <person name="Kono N."/>
            <person name="Nakamura H."/>
            <person name="Mori M."/>
            <person name="Yoshida Y."/>
            <person name="Ohtoshi R."/>
            <person name="Malay A.D."/>
            <person name="Moran D.A.P."/>
            <person name="Tomita M."/>
            <person name="Numata K."/>
            <person name="Arakawa K."/>
        </authorList>
    </citation>
    <scope>NUCLEOTIDE SEQUENCE</scope>
</reference>
<gene>
    <name evidence="1" type="ORF">NPIL_210141</name>
</gene>
<dbReference type="AlphaFoldDB" id="A0A8X6U150"/>
<organism evidence="1 2">
    <name type="scientific">Nephila pilipes</name>
    <name type="common">Giant wood spider</name>
    <name type="synonym">Nephila maculata</name>
    <dbReference type="NCBI Taxonomy" id="299642"/>
    <lineage>
        <taxon>Eukaryota</taxon>
        <taxon>Metazoa</taxon>
        <taxon>Ecdysozoa</taxon>
        <taxon>Arthropoda</taxon>
        <taxon>Chelicerata</taxon>
        <taxon>Arachnida</taxon>
        <taxon>Araneae</taxon>
        <taxon>Araneomorphae</taxon>
        <taxon>Entelegynae</taxon>
        <taxon>Araneoidea</taxon>
        <taxon>Nephilidae</taxon>
        <taxon>Nephila</taxon>
    </lineage>
</organism>
<dbReference type="EMBL" id="BMAW01068446">
    <property type="protein sequence ID" value="GFT64494.1"/>
    <property type="molecule type" value="Genomic_DNA"/>
</dbReference>
<evidence type="ECO:0000313" key="2">
    <source>
        <dbReference type="Proteomes" id="UP000887013"/>
    </source>
</evidence>
<comment type="caution">
    <text evidence="1">The sequence shown here is derived from an EMBL/GenBank/DDBJ whole genome shotgun (WGS) entry which is preliminary data.</text>
</comment>
<evidence type="ECO:0000313" key="1">
    <source>
        <dbReference type="EMBL" id="GFT64494.1"/>
    </source>
</evidence>
<protein>
    <submittedName>
        <fullName evidence="1">Uncharacterized protein</fullName>
    </submittedName>
</protein>
<keyword evidence="2" id="KW-1185">Reference proteome</keyword>
<dbReference type="Proteomes" id="UP000887013">
    <property type="component" value="Unassembled WGS sequence"/>
</dbReference>
<sequence length="82" mass="9435">MVLHLVGVNSPEKCEFSNKRIKRDDSIPWFLWSPNIVPKDFFYEAMLKFFSTKANPVNELKTGVTVALSSMPLKYRLDLTIA</sequence>
<accession>A0A8X6U150</accession>
<proteinExistence type="predicted"/>
<name>A0A8X6U150_NEPPI</name>